<accession>K6C5I6</accession>
<dbReference type="Gene3D" id="3.30.70.1350">
    <property type="entry name" value="Cation efflux protein, cytoplasmic domain"/>
    <property type="match status" value="1"/>
</dbReference>
<dbReference type="PANTHER" id="PTHR43840:SF50">
    <property type="entry name" value="MANGANESE EFFLUX SYSTEM PROTEIN MNES"/>
    <property type="match status" value="1"/>
</dbReference>
<dbReference type="GO" id="GO:0008324">
    <property type="term" value="F:monoatomic cation transmembrane transporter activity"/>
    <property type="evidence" value="ECO:0007669"/>
    <property type="project" value="InterPro"/>
</dbReference>
<feature type="transmembrane region" description="Helical" evidence="7">
    <location>
        <begin position="121"/>
        <end position="138"/>
    </location>
</feature>
<dbReference type="RefSeq" id="WP_007086213.1">
    <property type="nucleotide sequence ID" value="NZ_AJLS01000117.1"/>
</dbReference>
<dbReference type="AlphaFoldDB" id="K6C5I6"/>
<evidence type="ECO:0000256" key="4">
    <source>
        <dbReference type="ARBA" id="ARBA00022692"/>
    </source>
</evidence>
<dbReference type="GO" id="GO:0016020">
    <property type="term" value="C:membrane"/>
    <property type="evidence" value="ECO:0007669"/>
    <property type="project" value="UniProtKB-SubCell"/>
</dbReference>
<dbReference type="InterPro" id="IPR036837">
    <property type="entry name" value="Cation_efflux_CTD_sf"/>
</dbReference>
<keyword evidence="11" id="KW-1185">Reference proteome</keyword>
<gene>
    <name evidence="10" type="ORF">BABA_16087</name>
</gene>
<feature type="transmembrane region" description="Helical" evidence="7">
    <location>
        <begin position="15"/>
        <end position="35"/>
    </location>
</feature>
<comment type="caution">
    <text evidence="10">The sequence shown here is derived from an EMBL/GenBank/DDBJ whole genome shotgun (WGS) entry which is preliminary data.</text>
</comment>
<evidence type="ECO:0000256" key="1">
    <source>
        <dbReference type="ARBA" id="ARBA00004141"/>
    </source>
</evidence>
<dbReference type="Gene3D" id="1.20.1510.10">
    <property type="entry name" value="Cation efflux protein transmembrane domain"/>
    <property type="match status" value="1"/>
</dbReference>
<dbReference type="InterPro" id="IPR058533">
    <property type="entry name" value="Cation_efflux_TM"/>
</dbReference>
<keyword evidence="5 7" id="KW-1133">Transmembrane helix</keyword>
<name>K6C5I6_9BACI</name>
<evidence type="ECO:0000256" key="2">
    <source>
        <dbReference type="ARBA" id="ARBA00008114"/>
    </source>
</evidence>
<dbReference type="NCBIfam" id="TIGR01297">
    <property type="entry name" value="CDF"/>
    <property type="match status" value="1"/>
</dbReference>
<feature type="domain" description="Cation efflux protein cytoplasmic" evidence="9">
    <location>
        <begin position="213"/>
        <end position="288"/>
    </location>
</feature>
<dbReference type="OrthoDB" id="9806522at2"/>
<dbReference type="InterPro" id="IPR002524">
    <property type="entry name" value="Cation_efflux"/>
</dbReference>
<dbReference type="SUPFAM" id="SSF161111">
    <property type="entry name" value="Cation efflux protein transmembrane domain-like"/>
    <property type="match status" value="1"/>
</dbReference>
<evidence type="ECO:0000256" key="7">
    <source>
        <dbReference type="SAM" id="Phobius"/>
    </source>
</evidence>
<evidence type="ECO:0000256" key="5">
    <source>
        <dbReference type="ARBA" id="ARBA00022989"/>
    </source>
</evidence>
<dbReference type="FunFam" id="1.20.1510.10:FF:000006">
    <property type="entry name" value="Divalent cation efflux transporter"/>
    <property type="match status" value="1"/>
</dbReference>
<dbReference type="Proteomes" id="UP000006316">
    <property type="component" value="Unassembled WGS sequence"/>
</dbReference>
<keyword evidence="3" id="KW-0813">Transport</keyword>
<dbReference type="STRING" id="1117379.BABA_16087"/>
<organism evidence="10 11">
    <name type="scientific">Neobacillus bataviensis LMG 21833</name>
    <dbReference type="NCBI Taxonomy" id="1117379"/>
    <lineage>
        <taxon>Bacteria</taxon>
        <taxon>Bacillati</taxon>
        <taxon>Bacillota</taxon>
        <taxon>Bacilli</taxon>
        <taxon>Bacillales</taxon>
        <taxon>Bacillaceae</taxon>
        <taxon>Neobacillus</taxon>
    </lineage>
</organism>
<evidence type="ECO:0000313" key="10">
    <source>
        <dbReference type="EMBL" id="EKN66400.1"/>
    </source>
</evidence>
<protein>
    <submittedName>
        <fullName evidence="10">Transport protein</fullName>
    </submittedName>
</protein>
<dbReference type="InterPro" id="IPR027469">
    <property type="entry name" value="Cation_efflux_TMD_sf"/>
</dbReference>
<feature type="domain" description="Cation efflux protein transmembrane" evidence="8">
    <location>
        <begin position="17"/>
        <end position="208"/>
    </location>
</feature>
<keyword evidence="4 7" id="KW-0812">Transmembrane</keyword>
<comment type="similarity">
    <text evidence="2">Belongs to the cation diffusion facilitator (CDF) transporter (TC 2.A.4) family.</text>
</comment>
<dbReference type="Pfam" id="PF16916">
    <property type="entry name" value="ZT_dimer"/>
    <property type="match status" value="1"/>
</dbReference>
<feature type="transmembrane region" description="Helical" evidence="7">
    <location>
        <begin position="84"/>
        <end position="101"/>
    </location>
</feature>
<dbReference type="EMBL" id="AJLS01000117">
    <property type="protein sequence ID" value="EKN66400.1"/>
    <property type="molecule type" value="Genomic_DNA"/>
</dbReference>
<proteinExistence type="inferred from homology"/>
<evidence type="ECO:0000256" key="3">
    <source>
        <dbReference type="ARBA" id="ARBA00022448"/>
    </source>
</evidence>
<dbReference type="InterPro" id="IPR027470">
    <property type="entry name" value="Cation_efflux_CTD"/>
</dbReference>
<dbReference type="PATRIC" id="fig|1117379.3.peg.3338"/>
<dbReference type="eggNOG" id="COG0053">
    <property type="taxonomic scope" value="Bacteria"/>
</dbReference>
<dbReference type="SUPFAM" id="SSF160240">
    <property type="entry name" value="Cation efflux protein cytoplasmic domain-like"/>
    <property type="match status" value="1"/>
</dbReference>
<dbReference type="Pfam" id="PF01545">
    <property type="entry name" value="Cation_efflux"/>
    <property type="match status" value="1"/>
</dbReference>
<evidence type="ECO:0000259" key="8">
    <source>
        <dbReference type="Pfam" id="PF01545"/>
    </source>
</evidence>
<sequence>MDTEKYQNLKLGERGAIISMIAYICLSIIKLAIGYISDSAALKADGLNNTTDIIASLAVFVGLKLSQRPPDGDHGYGHWKSETIASMVASFIMLAVGIQVFEDAFTSIFRGGKESPDMLAAYTGLFSALVMYFVYRYNKKLASKIKSKSVLAAAKDNISDAWVSIGTAAGVFGSQLNMPWLDTVTAMIVGLLICKTAWEIFKDASHDLSDGFDEEKIHLYQEVITKVDGVKGIKDIKGRNYGNNEVIDVVILVQSTLDIRSAHDIATHVEKVMIKDYGVYDVHVHVEPN</sequence>
<evidence type="ECO:0000313" key="11">
    <source>
        <dbReference type="Proteomes" id="UP000006316"/>
    </source>
</evidence>
<dbReference type="InterPro" id="IPR050291">
    <property type="entry name" value="CDF_Transporter"/>
</dbReference>
<evidence type="ECO:0000256" key="6">
    <source>
        <dbReference type="ARBA" id="ARBA00023136"/>
    </source>
</evidence>
<reference evidence="10 11" key="1">
    <citation type="journal article" date="2012" name="Front. Microbiol.">
        <title>Redundancy and modularity in membrane-associated dissimilatory nitrate reduction in Bacillus.</title>
        <authorList>
            <person name="Heylen K."/>
            <person name="Keltjens J."/>
        </authorList>
    </citation>
    <scope>NUCLEOTIDE SEQUENCE [LARGE SCALE GENOMIC DNA]</scope>
    <source>
        <strain evidence="11">LMG 21833T</strain>
    </source>
</reference>
<keyword evidence="6 7" id="KW-0472">Membrane</keyword>
<evidence type="ECO:0000259" key="9">
    <source>
        <dbReference type="Pfam" id="PF16916"/>
    </source>
</evidence>
<dbReference type="PANTHER" id="PTHR43840">
    <property type="entry name" value="MITOCHONDRIAL METAL TRANSPORTER 1-RELATED"/>
    <property type="match status" value="1"/>
</dbReference>
<comment type="subcellular location">
    <subcellularLocation>
        <location evidence="1">Membrane</location>
        <topology evidence="1">Multi-pass membrane protein</topology>
    </subcellularLocation>
</comment>